<sequence>MPPPSPLGSAHLQVAAKIKDLLDAARSGPRRSRAAASHPAATQDAGLLSFSNAGFQEANMDAEDD</sequence>
<dbReference type="Proteomes" id="UP000008022">
    <property type="component" value="Unassembled WGS sequence"/>
</dbReference>
<name>A0A0E0QMY3_ORYRU</name>
<dbReference type="HOGENOM" id="CLU_2853774_0_0_1"/>
<reference evidence="3" key="1">
    <citation type="submission" date="2013-06" db="EMBL/GenBank/DDBJ databases">
        <authorList>
            <person name="Zhao Q."/>
        </authorList>
    </citation>
    <scope>NUCLEOTIDE SEQUENCE</scope>
    <source>
        <strain evidence="3">cv. W1943</strain>
    </source>
</reference>
<evidence type="ECO:0000313" key="2">
    <source>
        <dbReference type="EnsemblPlants" id="ORUFI09G01000.1"/>
    </source>
</evidence>
<keyword evidence="3" id="KW-1185">Reference proteome</keyword>
<evidence type="ECO:0000256" key="1">
    <source>
        <dbReference type="SAM" id="MobiDB-lite"/>
    </source>
</evidence>
<feature type="region of interest" description="Disordered" evidence="1">
    <location>
        <begin position="24"/>
        <end position="49"/>
    </location>
</feature>
<dbReference type="AlphaFoldDB" id="A0A0E0QMY3"/>
<accession>A0A0E0QMY3</accession>
<dbReference type="Gramene" id="ORUFI09G01000.1">
    <property type="protein sequence ID" value="ORUFI09G01000.1"/>
    <property type="gene ID" value="ORUFI09G01000"/>
</dbReference>
<evidence type="ECO:0000313" key="3">
    <source>
        <dbReference type="Proteomes" id="UP000008022"/>
    </source>
</evidence>
<reference evidence="2" key="2">
    <citation type="submission" date="2015-06" db="UniProtKB">
        <authorList>
            <consortium name="EnsemblPlants"/>
        </authorList>
    </citation>
    <scope>IDENTIFICATION</scope>
</reference>
<dbReference type="EnsemblPlants" id="ORUFI09G01000.1">
    <property type="protein sequence ID" value="ORUFI09G01000.1"/>
    <property type="gene ID" value="ORUFI09G01000"/>
</dbReference>
<protein>
    <submittedName>
        <fullName evidence="2">Uncharacterized protein</fullName>
    </submittedName>
</protein>
<organism evidence="2 3">
    <name type="scientific">Oryza rufipogon</name>
    <name type="common">Brownbeard rice</name>
    <name type="synonym">Asian wild rice</name>
    <dbReference type="NCBI Taxonomy" id="4529"/>
    <lineage>
        <taxon>Eukaryota</taxon>
        <taxon>Viridiplantae</taxon>
        <taxon>Streptophyta</taxon>
        <taxon>Embryophyta</taxon>
        <taxon>Tracheophyta</taxon>
        <taxon>Spermatophyta</taxon>
        <taxon>Magnoliopsida</taxon>
        <taxon>Liliopsida</taxon>
        <taxon>Poales</taxon>
        <taxon>Poaceae</taxon>
        <taxon>BOP clade</taxon>
        <taxon>Oryzoideae</taxon>
        <taxon>Oryzeae</taxon>
        <taxon>Oryzinae</taxon>
        <taxon>Oryza</taxon>
    </lineage>
</organism>
<proteinExistence type="predicted"/>